<feature type="transmembrane region" description="Helical" evidence="10">
    <location>
        <begin position="6"/>
        <end position="26"/>
    </location>
</feature>
<feature type="transmembrane region" description="Helical" evidence="10">
    <location>
        <begin position="778"/>
        <end position="805"/>
    </location>
</feature>
<dbReference type="GO" id="GO:0006888">
    <property type="term" value="P:endoplasmic reticulum to Golgi vesicle-mediated transport"/>
    <property type="evidence" value="ECO:0007669"/>
    <property type="project" value="TreeGrafter"/>
</dbReference>
<dbReference type="GO" id="GO:0050185">
    <property type="term" value="F:phosphatidylinositol deacylase activity"/>
    <property type="evidence" value="ECO:0007669"/>
    <property type="project" value="TreeGrafter"/>
</dbReference>
<dbReference type="PANTHER" id="PTHR15495:SF7">
    <property type="entry name" value="GPI INOSITOL-DEACYLASE"/>
    <property type="match status" value="1"/>
</dbReference>
<dbReference type="InterPro" id="IPR012908">
    <property type="entry name" value="PGAP1-ab_dom-like"/>
</dbReference>
<evidence type="ECO:0000256" key="9">
    <source>
        <dbReference type="ARBA" id="ARBA00023136"/>
    </source>
</evidence>
<name>A0A7I8W7B7_9ANNE</name>
<dbReference type="Pfam" id="PF07819">
    <property type="entry name" value="PGAP1"/>
    <property type="match status" value="1"/>
</dbReference>
<dbReference type="Pfam" id="PF24660">
    <property type="entry name" value="PGAP1_3rd"/>
    <property type="match status" value="1"/>
</dbReference>
<evidence type="ECO:0000256" key="1">
    <source>
        <dbReference type="ARBA" id="ARBA00004477"/>
    </source>
</evidence>
<protein>
    <recommendedName>
        <fullName evidence="10">GPI inositol-deacylase</fullName>
        <ecNumber evidence="10">3.1.-.-</ecNumber>
    </recommendedName>
</protein>
<dbReference type="InterPro" id="IPR039529">
    <property type="entry name" value="PGAP1/BST1"/>
</dbReference>
<keyword evidence="5 10" id="KW-0378">Hydrolase</keyword>
<evidence type="ECO:0000256" key="10">
    <source>
        <dbReference type="RuleBase" id="RU365011"/>
    </source>
</evidence>
<feature type="domain" description="GPI inositol-deacylase PGAP1-like alpha/beta" evidence="11">
    <location>
        <begin position="80"/>
        <end position="296"/>
    </location>
</feature>
<dbReference type="EC" id="3.1.-.-" evidence="10"/>
<feature type="transmembrane region" description="Helical" evidence="10">
    <location>
        <begin position="588"/>
        <end position="609"/>
    </location>
</feature>
<keyword evidence="7 10" id="KW-0653">Protein transport</keyword>
<feature type="transmembrane region" description="Helical" evidence="10">
    <location>
        <begin position="867"/>
        <end position="888"/>
    </location>
</feature>
<evidence type="ECO:0000256" key="5">
    <source>
        <dbReference type="ARBA" id="ARBA00022801"/>
    </source>
</evidence>
<dbReference type="AlphaFoldDB" id="A0A7I8W7B7"/>
<comment type="similarity">
    <text evidence="2 10">Belongs to the GPI inositol-deacylase family.</text>
</comment>
<feature type="transmembrane region" description="Helical" evidence="10">
    <location>
        <begin position="725"/>
        <end position="758"/>
    </location>
</feature>
<dbReference type="Gene3D" id="3.40.50.1820">
    <property type="entry name" value="alpha/beta hydrolase"/>
    <property type="match status" value="1"/>
</dbReference>
<feature type="transmembrane region" description="Helical" evidence="10">
    <location>
        <begin position="842"/>
        <end position="861"/>
    </location>
</feature>
<dbReference type="OrthoDB" id="348976at2759"/>
<dbReference type="Proteomes" id="UP000549394">
    <property type="component" value="Unassembled WGS sequence"/>
</dbReference>
<feature type="transmembrane region" description="Helical" evidence="10">
    <location>
        <begin position="679"/>
        <end position="705"/>
    </location>
</feature>
<accession>A0A7I8W7B7</accession>
<dbReference type="SUPFAM" id="SSF53474">
    <property type="entry name" value="alpha/beta-Hydrolases"/>
    <property type="match status" value="1"/>
</dbReference>
<comment type="subcellular location">
    <subcellularLocation>
        <location evidence="1">Endoplasmic reticulum membrane</location>
        <topology evidence="1">Multi-pass membrane protein</topology>
    </subcellularLocation>
</comment>
<keyword evidence="4 10" id="KW-0812">Transmembrane</keyword>
<reference evidence="12 13" key="1">
    <citation type="submission" date="2020-08" db="EMBL/GenBank/DDBJ databases">
        <authorList>
            <person name="Hejnol A."/>
        </authorList>
    </citation>
    <scope>NUCLEOTIDE SEQUENCE [LARGE SCALE GENOMIC DNA]</scope>
</reference>
<sequence length="901" mass="102906">MAVGAFRPGTFIIILSLAFIGLYDYLLNYESNNCQMTYMFEYPEYLPIPMTDDIKERFPTYGLYLYGEGDYAREHRNFRMSGIPVLFIPGNDGSHKQVRSLGSVAYRKWLDESLPFHFDFYSVDFNEELSAFVGDALQRQTAFTEAAINKILSLYTSTKSVVLVGHSMGGMVARALFTIPGFQNEKVHTIFTQATPHQMPVIALDYELAEFYRRVNEFWTNKSNSTLLKTSVFSTAGGFRDIQVRRDLVSLRGLVAFDTSWDTNTKSVPRGWVSTDHRCHVWCKQIVLATVRAMIDMVDKKTKKFAVNPVFKRKVILHHFYKNSGSKTYRQNYNRLIELGANVKTEMRPKSSWRYNRKEVNVNRYFATKITQKASFIILTQNLKAKNYLGGCLLDSSCDKLENLSPYAELVPSNELKVIKLNSDEIAKFSSIVTIIPKASRDVHVYAEAFNPDKRSVVWSLPKAFVPLISTFFSYQTLVEKTEKNAIFYNLTLTSIDHIMNVYKIYITTLNCNNADDRNVLSKIHIPWISDDSYDELEKDANSTITVRLPVSKPPQWNLSAQVHLYLNPQCEYTIGIQLAFVELLGQFFRFYTVNCLSAMIAILSFLIADECRRLCQPSSQEKPLKSYNWPHFLKILPITFVANWTLGTKDSRELFQKISIPPPDSFDMDERGLWFTALFMYNFLLGTAILSCTFFIASNCLEIFSWIVRKFSGLIGHNKIDSFIWYLVIVTHFISVPIAAFTCGSLGVLITVTSLLLRHIFCRENRDVAEDIKRHKLRILLIYMLVIISLLTSPSLIHLVRGIFGTVDPWRTPCVAVCVSVSLLVWADLPSLKGPLSGEFIDIASGLFYIGGHIIFIYGLASLYRITNILSVLFTIFALLGILARFLESAENQKTKIKED</sequence>
<evidence type="ECO:0000256" key="2">
    <source>
        <dbReference type="ARBA" id="ARBA00006931"/>
    </source>
</evidence>
<keyword evidence="13" id="KW-1185">Reference proteome</keyword>
<evidence type="ECO:0000256" key="7">
    <source>
        <dbReference type="ARBA" id="ARBA00022927"/>
    </source>
</evidence>
<evidence type="ECO:0000256" key="3">
    <source>
        <dbReference type="ARBA" id="ARBA00022448"/>
    </source>
</evidence>
<organism evidence="12 13">
    <name type="scientific">Dimorphilus gyrociliatus</name>
    <dbReference type="NCBI Taxonomy" id="2664684"/>
    <lineage>
        <taxon>Eukaryota</taxon>
        <taxon>Metazoa</taxon>
        <taxon>Spiralia</taxon>
        <taxon>Lophotrochozoa</taxon>
        <taxon>Annelida</taxon>
        <taxon>Polychaeta</taxon>
        <taxon>Polychaeta incertae sedis</taxon>
        <taxon>Dinophilidae</taxon>
        <taxon>Dimorphilus</taxon>
    </lineage>
</organism>
<dbReference type="GO" id="GO:0005789">
    <property type="term" value="C:endoplasmic reticulum membrane"/>
    <property type="evidence" value="ECO:0007669"/>
    <property type="project" value="UniProtKB-SubCell"/>
</dbReference>
<keyword evidence="3 10" id="KW-0813">Transport</keyword>
<dbReference type="PANTHER" id="PTHR15495">
    <property type="entry name" value="NEGATIVE REGULATOR OF VESICLE FORMATION-RELATED"/>
    <property type="match status" value="1"/>
</dbReference>
<gene>
    <name evidence="12" type="ORF">DGYR_LOCUS11980</name>
</gene>
<dbReference type="InterPro" id="IPR029058">
    <property type="entry name" value="AB_hydrolase_fold"/>
</dbReference>
<dbReference type="GO" id="GO:0015031">
    <property type="term" value="P:protein transport"/>
    <property type="evidence" value="ECO:0007669"/>
    <property type="project" value="UniProtKB-KW"/>
</dbReference>
<proteinExistence type="inferred from homology"/>
<evidence type="ECO:0000313" key="13">
    <source>
        <dbReference type="Proteomes" id="UP000549394"/>
    </source>
</evidence>
<evidence type="ECO:0000259" key="11">
    <source>
        <dbReference type="Pfam" id="PF07819"/>
    </source>
</evidence>
<keyword evidence="9 10" id="KW-0472">Membrane</keyword>
<dbReference type="GO" id="GO:0006505">
    <property type="term" value="P:GPI anchor metabolic process"/>
    <property type="evidence" value="ECO:0007669"/>
    <property type="project" value="TreeGrafter"/>
</dbReference>
<evidence type="ECO:0000256" key="4">
    <source>
        <dbReference type="ARBA" id="ARBA00022692"/>
    </source>
</evidence>
<dbReference type="EMBL" id="CAJFCJ010000021">
    <property type="protein sequence ID" value="CAD5124438.1"/>
    <property type="molecule type" value="Genomic_DNA"/>
</dbReference>
<comment type="caution">
    <text evidence="12">The sequence shown here is derived from an EMBL/GenBank/DDBJ whole genome shotgun (WGS) entry which is preliminary data.</text>
</comment>
<evidence type="ECO:0000256" key="8">
    <source>
        <dbReference type="ARBA" id="ARBA00022989"/>
    </source>
</evidence>
<keyword evidence="6 10" id="KW-0256">Endoplasmic reticulum</keyword>
<evidence type="ECO:0000313" key="12">
    <source>
        <dbReference type="EMBL" id="CAD5124438.1"/>
    </source>
</evidence>
<keyword evidence="8 10" id="KW-1133">Transmembrane helix</keyword>
<comment type="function">
    <text evidence="10">Involved in inositol deacylation of GPI-anchored proteins which plays important roles in the quality control and ER-associated degradation of GPI-anchored proteins.</text>
</comment>
<evidence type="ECO:0000256" key="6">
    <source>
        <dbReference type="ARBA" id="ARBA00022824"/>
    </source>
</evidence>